<dbReference type="EMBL" id="LAZR01027489">
    <property type="protein sequence ID" value="KKL65575.1"/>
    <property type="molecule type" value="Genomic_DNA"/>
</dbReference>
<name>A0A0F9G7T6_9ZZZZ</name>
<evidence type="ECO:0000313" key="3">
    <source>
        <dbReference type="EMBL" id="KKL65575.1"/>
    </source>
</evidence>
<feature type="region of interest" description="Disordered" evidence="2">
    <location>
        <begin position="1"/>
        <end position="34"/>
    </location>
</feature>
<organism evidence="3">
    <name type="scientific">marine sediment metagenome</name>
    <dbReference type="NCBI Taxonomy" id="412755"/>
    <lineage>
        <taxon>unclassified sequences</taxon>
        <taxon>metagenomes</taxon>
        <taxon>ecological metagenomes</taxon>
    </lineage>
</organism>
<dbReference type="AlphaFoldDB" id="A0A0F9G7T6"/>
<protein>
    <submittedName>
        <fullName evidence="3">Uncharacterized protein</fullName>
    </submittedName>
</protein>
<sequence length="148" mass="16058">MNGSASAPLYPEGIPVGGDDSSADASGRVKPDVSPDSVKITTIRIEERLAARNAELEQKLKDAREALVRLTELTLEGVDLLAHARLTYGSDFCNSEYDIEAEVKADQEAPFITEAFLYDLIGKEDARSVLSAVRALQRALEVPLGKRV</sequence>
<evidence type="ECO:0000256" key="2">
    <source>
        <dbReference type="SAM" id="MobiDB-lite"/>
    </source>
</evidence>
<keyword evidence="1" id="KW-0175">Coiled coil</keyword>
<accession>A0A0F9G7T6</accession>
<gene>
    <name evidence="3" type="ORF">LCGC14_2153590</name>
</gene>
<evidence type="ECO:0000256" key="1">
    <source>
        <dbReference type="SAM" id="Coils"/>
    </source>
</evidence>
<proteinExistence type="predicted"/>
<reference evidence="3" key="1">
    <citation type="journal article" date="2015" name="Nature">
        <title>Complex archaea that bridge the gap between prokaryotes and eukaryotes.</title>
        <authorList>
            <person name="Spang A."/>
            <person name="Saw J.H."/>
            <person name="Jorgensen S.L."/>
            <person name="Zaremba-Niedzwiedzka K."/>
            <person name="Martijn J."/>
            <person name="Lind A.E."/>
            <person name="van Eijk R."/>
            <person name="Schleper C."/>
            <person name="Guy L."/>
            <person name="Ettema T.J."/>
        </authorList>
    </citation>
    <scope>NUCLEOTIDE SEQUENCE</scope>
</reference>
<comment type="caution">
    <text evidence="3">The sequence shown here is derived from an EMBL/GenBank/DDBJ whole genome shotgun (WGS) entry which is preliminary data.</text>
</comment>
<feature type="coiled-coil region" evidence="1">
    <location>
        <begin position="46"/>
        <end position="73"/>
    </location>
</feature>